<evidence type="ECO:0000256" key="11">
    <source>
        <dbReference type="PIRNR" id="PIRNR006431"/>
    </source>
</evidence>
<dbReference type="GO" id="GO:0004177">
    <property type="term" value="F:aminopeptidase activity"/>
    <property type="evidence" value="ECO:0007669"/>
    <property type="project" value="UniProtKB-KW"/>
</dbReference>
<comment type="similarity">
    <text evidence="3 11 12">Belongs to the peptidase S33 family.</text>
</comment>
<dbReference type="SUPFAM" id="SSF53474">
    <property type="entry name" value="alpha/beta-Hydrolases"/>
    <property type="match status" value="1"/>
</dbReference>
<evidence type="ECO:0000256" key="4">
    <source>
        <dbReference type="ARBA" id="ARBA00012568"/>
    </source>
</evidence>
<dbReference type="NCBIfam" id="TIGR01249">
    <property type="entry name" value="pro_imino_pep_1"/>
    <property type="match status" value="1"/>
</dbReference>
<sequence length="324" mass="36196">MRTDLFPAIEPNRTGMLPVDQRHTLYWEESGNPDGCPVIFLHGGPGAGTSPTHRRFFDPAFYRIIMVDQRGSGKSTPTAEIRDNTLQHLIADLEQLREHLKVQGWLVFGGSWGATLALAYGQSHPERCLGFILRGIFLGRMSELHWFMHGIRMTFPEAWRDFMEFLPAPERDDPLTSYHRRLTHPDPAIHLPAARAWSRYEGRCSTLLPGPDAQAAELGAAALCISRLEAHYFVNDVFLAEDQLLTNIGRLRRHPCTIVQGRYDMICPAATADELARAWPEARYVVVPDAGHAALEPGIRASLIAATEQFRLIHGSAFLTGAVV</sequence>
<dbReference type="InterPro" id="IPR000073">
    <property type="entry name" value="AB_hydrolase_1"/>
</dbReference>
<dbReference type="Proteomes" id="UP001597295">
    <property type="component" value="Unassembled WGS sequence"/>
</dbReference>
<dbReference type="Pfam" id="PF00561">
    <property type="entry name" value="Abhydrolase_1"/>
    <property type="match status" value="1"/>
</dbReference>
<evidence type="ECO:0000256" key="2">
    <source>
        <dbReference type="ARBA" id="ARBA00004496"/>
    </source>
</evidence>
<organism evidence="14 15">
    <name type="scientific">Lacibacterium aquatile</name>
    <dbReference type="NCBI Taxonomy" id="1168082"/>
    <lineage>
        <taxon>Bacteria</taxon>
        <taxon>Pseudomonadati</taxon>
        <taxon>Pseudomonadota</taxon>
        <taxon>Alphaproteobacteria</taxon>
        <taxon>Rhodospirillales</taxon>
        <taxon>Rhodospirillaceae</taxon>
    </lineage>
</organism>
<dbReference type="InterPro" id="IPR029058">
    <property type="entry name" value="AB_hydrolase_fold"/>
</dbReference>
<keyword evidence="6 11" id="KW-0031">Aminopeptidase</keyword>
<dbReference type="InterPro" id="IPR005944">
    <property type="entry name" value="Pro_iminopeptidase"/>
</dbReference>
<evidence type="ECO:0000256" key="1">
    <source>
        <dbReference type="ARBA" id="ARBA00001585"/>
    </source>
</evidence>
<keyword evidence="9 11" id="KW-0378">Hydrolase</keyword>
<evidence type="ECO:0000256" key="12">
    <source>
        <dbReference type="RuleBase" id="RU003421"/>
    </source>
</evidence>
<evidence type="ECO:0000256" key="5">
    <source>
        <dbReference type="ARBA" id="ARBA00021843"/>
    </source>
</evidence>
<dbReference type="PANTHER" id="PTHR43722:SF1">
    <property type="entry name" value="PROLINE IMINOPEPTIDASE"/>
    <property type="match status" value="1"/>
</dbReference>
<comment type="subcellular location">
    <subcellularLocation>
        <location evidence="2 11">Cytoplasm</location>
    </subcellularLocation>
</comment>
<dbReference type="EC" id="3.4.11.5" evidence="4 11"/>
<dbReference type="RefSeq" id="WP_379875247.1">
    <property type="nucleotide sequence ID" value="NZ_JBHUIP010000003.1"/>
</dbReference>
<evidence type="ECO:0000256" key="10">
    <source>
        <dbReference type="ARBA" id="ARBA00029605"/>
    </source>
</evidence>
<evidence type="ECO:0000313" key="14">
    <source>
        <dbReference type="EMBL" id="MFD2262320.1"/>
    </source>
</evidence>
<dbReference type="PANTHER" id="PTHR43722">
    <property type="entry name" value="PROLINE IMINOPEPTIDASE"/>
    <property type="match status" value="1"/>
</dbReference>
<comment type="caution">
    <text evidence="14">The sequence shown here is derived from an EMBL/GenBank/DDBJ whole genome shotgun (WGS) entry which is preliminary data.</text>
</comment>
<accession>A0ABW5DP65</accession>
<keyword evidence="15" id="KW-1185">Reference proteome</keyword>
<comment type="catalytic activity">
    <reaction evidence="1 11 12">
        <text>Release of N-terminal proline from a peptide.</text>
        <dbReference type="EC" id="3.4.11.5"/>
    </reaction>
</comment>
<protein>
    <recommendedName>
        <fullName evidence="5 11">Proline iminopeptidase</fullName>
        <shortName evidence="11">PIP</shortName>
        <ecNumber evidence="4 11">3.4.11.5</ecNumber>
    </recommendedName>
    <alternativeName>
        <fullName evidence="10 11">Prolyl aminopeptidase</fullName>
    </alternativeName>
</protein>
<feature type="domain" description="AB hydrolase-1" evidence="13">
    <location>
        <begin position="37"/>
        <end position="296"/>
    </location>
</feature>
<dbReference type="PRINTS" id="PR00793">
    <property type="entry name" value="PROAMNOPTASE"/>
</dbReference>
<evidence type="ECO:0000256" key="7">
    <source>
        <dbReference type="ARBA" id="ARBA00022490"/>
    </source>
</evidence>
<reference evidence="15" key="1">
    <citation type="journal article" date="2019" name="Int. J. Syst. Evol. Microbiol.">
        <title>The Global Catalogue of Microorganisms (GCM) 10K type strain sequencing project: providing services to taxonomists for standard genome sequencing and annotation.</title>
        <authorList>
            <consortium name="The Broad Institute Genomics Platform"/>
            <consortium name="The Broad Institute Genome Sequencing Center for Infectious Disease"/>
            <person name="Wu L."/>
            <person name="Ma J."/>
        </authorList>
    </citation>
    <scope>NUCLEOTIDE SEQUENCE [LARGE SCALE GENOMIC DNA]</scope>
    <source>
        <strain evidence="15">CGMCC 1.19062</strain>
    </source>
</reference>
<proteinExistence type="inferred from homology"/>
<evidence type="ECO:0000256" key="8">
    <source>
        <dbReference type="ARBA" id="ARBA00022670"/>
    </source>
</evidence>
<dbReference type="PIRSF" id="PIRSF006431">
    <property type="entry name" value="Pept_S33"/>
    <property type="match status" value="1"/>
</dbReference>
<evidence type="ECO:0000256" key="3">
    <source>
        <dbReference type="ARBA" id="ARBA00010088"/>
    </source>
</evidence>
<evidence type="ECO:0000256" key="9">
    <source>
        <dbReference type="ARBA" id="ARBA00022801"/>
    </source>
</evidence>
<dbReference type="EMBL" id="JBHUIP010000003">
    <property type="protein sequence ID" value="MFD2262320.1"/>
    <property type="molecule type" value="Genomic_DNA"/>
</dbReference>
<evidence type="ECO:0000313" key="15">
    <source>
        <dbReference type="Proteomes" id="UP001597295"/>
    </source>
</evidence>
<evidence type="ECO:0000256" key="6">
    <source>
        <dbReference type="ARBA" id="ARBA00022438"/>
    </source>
</evidence>
<dbReference type="Gene3D" id="3.40.50.1820">
    <property type="entry name" value="alpha/beta hydrolase"/>
    <property type="match status" value="1"/>
</dbReference>
<gene>
    <name evidence="14" type="primary">pip</name>
    <name evidence="14" type="ORF">ACFSM5_05425</name>
</gene>
<keyword evidence="8 11" id="KW-0645">Protease</keyword>
<evidence type="ECO:0000259" key="13">
    <source>
        <dbReference type="Pfam" id="PF00561"/>
    </source>
</evidence>
<dbReference type="InterPro" id="IPR002410">
    <property type="entry name" value="Peptidase_S33"/>
</dbReference>
<name>A0ABW5DP65_9PROT</name>
<keyword evidence="7 11" id="KW-0963">Cytoplasm</keyword>